<evidence type="ECO:0000313" key="2">
    <source>
        <dbReference type="Proteomes" id="UP000076761"/>
    </source>
</evidence>
<accession>A0A165MHW1</accession>
<sequence length="56" mass="6189">MLNGLIQISLVAGESDYRKTHRRYSGPKVAGILPAAVCSYENSDFRLEFEDGRGSI</sequence>
<dbReference type="InParanoid" id="A0A165MHW1"/>
<dbReference type="EMBL" id="KV425687">
    <property type="protein sequence ID" value="KZT18351.1"/>
    <property type="molecule type" value="Genomic_DNA"/>
</dbReference>
<dbReference type="Proteomes" id="UP000076761">
    <property type="component" value="Unassembled WGS sequence"/>
</dbReference>
<evidence type="ECO:0000313" key="1">
    <source>
        <dbReference type="EMBL" id="KZT18351.1"/>
    </source>
</evidence>
<dbReference type="AlphaFoldDB" id="A0A165MHW1"/>
<protein>
    <submittedName>
        <fullName evidence="1">Uncharacterized protein</fullName>
    </submittedName>
</protein>
<proteinExistence type="predicted"/>
<reference evidence="1 2" key="1">
    <citation type="journal article" date="2016" name="Mol. Biol. Evol.">
        <title>Comparative Genomics of Early-Diverging Mushroom-Forming Fungi Provides Insights into the Origins of Lignocellulose Decay Capabilities.</title>
        <authorList>
            <person name="Nagy L.G."/>
            <person name="Riley R."/>
            <person name="Tritt A."/>
            <person name="Adam C."/>
            <person name="Daum C."/>
            <person name="Floudas D."/>
            <person name="Sun H."/>
            <person name="Yadav J.S."/>
            <person name="Pangilinan J."/>
            <person name="Larsson K.H."/>
            <person name="Matsuura K."/>
            <person name="Barry K."/>
            <person name="Labutti K."/>
            <person name="Kuo R."/>
            <person name="Ohm R.A."/>
            <person name="Bhattacharya S.S."/>
            <person name="Shirouzu T."/>
            <person name="Yoshinaga Y."/>
            <person name="Martin F.M."/>
            <person name="Grigoriev I.V."/>
            <person name="Hibbett D.S."/>
        </authorList>
    </citation>
    <scope>NUCLEOTIDE SEQUENCE [LARGE SCALE GENOMIC DNA]</scope>
    <source>
        <strain evidence="1 2">HHB14362 ss-1</strain>
    </source>
</reference>
<keyword evidence="2" id="KW-1185">Reference proteome</keyword>
<organism evidence="1 2">
    <name type="scientific">Neolentinus lepideus HHB14362 ss-1</name>
    <dbReference type="NCBI Taxonomy" id="1314782"/>
    <lineage>
        <taxon>Eukaryota</taxon>
        <taxon>Fungi</taxon>
        <taxon>Dikarya</taxon>
        <taxon>Basidiomycota</taxon>
        <taxon>Agaricomycotina</taxon>
        <taxon>Agaricomycetes</taxon>
        <taxon>Gloeophyllales</taxon>
        <taxon>Gloeophyllaceae</taxon>
        <taxon>Neolentinus</taxon>
    </lineage>
</organism>
<dbReference type="OrthoDB" id="8300214at2759"/>
<gene>
    <name evidence="1" type="ORF">NEOLEDRAFT_1143502</name>
</gene>
<name>A0A165MHW1_9AGAM</name>